<comment type="caution">
    <text evidence="5">The sequence shown here is derived from an EMBL/GenBank/DDBJ whole genome shotgun (WGS) entry which is preliminary data.</text>
</comment>
<dbReference type="PANTHER" id="PTHR37813:SF1">
    <property type="entry name" value="FELS-2 PROPHAGE PROTEIN"/>
    <property type="match status" value="1"/>
</dbReference>
<gene>
    <name evidence="5" type="ORF">IAD23_02440</name>
</gene>
<name>A0A9D1MUE5_9FIRM</name>
<feature type="coiled-coil region" evidence="2">
    <location>
        <begin position="14"/>
        <end position="118"/>
    </location>
</feature>
<keyword evidence="2" id="KW-0175">Coiled coil</keyword>
<dbReference type="Proteomes" id="UP000824125">
    <property type="component" value="Unassembled WGS sequence"/>
</dbReference>
<evidence type="ECO:0000313" key="6">
    <source>
        <dbReference type="Proteomes" id="UP000824125"/>
    </source>
</evidence>
<evidence type="ECO:0000313" key="5">
    <source>
        <dbReference type="EMBL" id="HIU68802.1"/>
    </source>
</evidence>
<dbReference type="InterPro" id="IPR010090">
    <property type="entry name" value="Phage_tape_meas"/>
</dbReference>
<sequence length="773" mass="83907">MANDINLKVGMDGEKELKKGIADINRQLKTLDLELKKATAEFESNADSQEAMDAKSDILNRTLLEQQKKVAETQKVLAKMSEQYGENSREAQDWNDKLLRAQRDLAKTKNALSSTEKALDDLGNSINDTSSKTSGLEDVGQSIENIGKTAKSEVLMQAADHLAQVADKLIEVGQAAMDVSAQFQESQKNLQLNIGLTSDEAENLNSIVQNVFEQGVADSLDVATQSVQLLRKNFEDLNGTQLENLSNQLVGIVDVTGTDVPENIRAMQKLMSVFSLDAEKALDVIAAGYTNNLNLSDDFLDTINEYSVYFERAGYSSEEMLAVLKAGLQNGARNADIAADAIKELQIRLGDGSFEENIGSFSSSTQNLFKQWQNGKATVQDVANSISQDLQKMTPSEQQAALSLLSSQFEDLGVDASIALLGVTDGLNVATDAADKFAEQTPSEKWEGSLRSLQDALIPLGENLLEVLNPVVDFLTKITDAFTALPELIQTFITVFGGVIAVLGTLAPVILAVAAATTTLNVSLAPIIGVVAGVAAAIAAIVLVIQNWGTITEWFGETWDKVSAWCKETWDKVKKWFSDGAKSAADKVNEMREKVVNFFQKIIDGAKEKLGKIKSTVVNGFQSAIDWIKSLPTKALQWGKDFINGLVDGIKSMIGKVTGAVKDVAGKISSFLHFSVPDEGPLVDAPKWMPDMIDLMTKGIRQNESKVEDAARSLAEKMRNSLVMNANLTNVGGGRTSYTFSAPVYLDGKKIADNTQRYITSEQRGLQRARGHA</sequence>
<dbReference type="EMBL" id="DVNM01000013">
    <property type="protein sequence ID" value="HIU68802.1"/>
    <property type="molecule type" value="Genomic_DNA"/>
</dbReference>
<keyword evidence="3" id="KW-0812">Transmembrane</keyword>
<keyword evidence="3" id="KW-1133">Transmembrane helix</keyword>
<organism evidence="5 6">
    <name type="scientific">Candidatus Scybalenecus merdavium</name>
    <dbReference type="NCBI Taxonomy" id="2840939"/>
    <lineage>
        <taxon>Bacteria</taxon>
        <taxon>Bacillati</taxon>
        <taxon>Bacillota</taxon>
        <taxon>Clostridia</taxon>
        <taxon>Eubacteriales</taxon>
        <taxon>Oscillospiraceae</taxon>
        <taxon>Oscillospiraceae incertae sedis</taxon>
        <taxon>Candidatus Scybalenecus</taxon>
    </lineage>
</organism>
<dbReference type="PANTHER" id="PTHR37813">
    <property type="entry name" value="FELS-2 PROPHAGE PROTEIN"/>
    <property type="match status" value="1"/>
</dbReference>
<keyword evidence="1" id="KW-1188">Viral release from host cell</keyword>
<evidence type="ECO:0000256" key="3">
    <source>
        <dbReference type="SAM" id="Phobius"/>
    </source>
</evidence>
<dbReference type="Pfam" id="PF10145">
    <property type="entry name" value="PhageMin_Tail"/>
    <property type="match status" value="1"/>
</dbReference>
<feature type="domain" description="Phage tail tape measure protein" evidence="4">
    <location>
        <begin position="225"/>
        <end position="403"/>
    </location>
</feature>
<feature type="transmembrane region" description="Helical" evidence="3">
    <location>
        <begin position="524"/>
        <end position="545"/>
    </location>
</feature>
<reference evidence="5" key="1">
    <citation type="submission" date="2020-10" db="EMBL/GenBank/DDBJ databases">
        <authorList>
            <person name="Gilroy R."/>
        </authorList>
    </citation>
    <scope>NUCLEOTIDE SEQUENCE</scope>
    <source>
        <strain evidence="5">CHK176-6737</strain>
    </source>
</reference>
<accession>A0A9D1MUE5</accession>
<evidence type="ECO:0000259" key="4">
    <source>
        <dbReference type="Pfam" id="PF10145"/>
    </source>
</evidence>
<dbReference type="AlphaFoldDB" id="A0A9D1MUE5"/>
<dbReference type="Gene3D" id="1.20.120.20">
    <property type="entry name" value="Apolipoprotein"/>
    <property type="match status" value="1"/>
</dbReference>
<protein>
    <submittedName>
        <fullName evidence="5">Phage tail tape measure protein</fullName>
    </submittedName>
</protein>
<keyword evidence="3" id="KW-0472">Membrane</keyword>
<reference evidence="5" key="2">
    <citation type="journal article" date="2021" name="PeerJ">
        <title>Extensive microbial diversity within the chicken gut microbiome revealed by metagenomics and culture.</title>
        <authorList>
            <person name="Gilroy R."/>
            <person name="Ravi A."/>
            <person name="Getino M."/>
            <person name="Pursley I."/>
            <person name="Horton D.L."/>
            <person name="Alikhan N.F."/>
            <person name="Baker D."/>
            <person name="Gharbi K."/>
            <person name="Hall N."/>
            <person name="Watson M."/>
            <person name="Adriaenssens E.M."/>
            <person name="Foster-Nyarko E."/>
            <person name="Jarju S."/>
            <person name="Secka A."/>
            <person name="Antonio M."/>
            <person name="Oren A."/>
            <person name="Chaudhuri R.R."/>
            <person name="La Ragione R."/>
            <person name="Hildebrand F."/>
            <person name="Pallen M.J."/>
        </authorList>
    </citation>
    <scope>NUCLEOTIDE SEQUENCE</scope>
    <source>
        <strain evidence="5">CHK176-6737</strain>
    </source>
</reference>
<evidence type="ECO:0000256" key="2">
    <source>
        <dbReference type="SAM" id="Coils"/>
    </source>
</evidence>
<feature type="transmembrane region" description="Helical" evidence="3">
    <location>
        <begin position="492"/>
        <end position="517"/>
    </location>
</feature>
<proteinExistence type="predicted"/>
<evidence type="ECO:0000256" key="1">
    <source>
        <dbReference type="ARBA" id="ARBA00022612"/>
    </source>
</evidence>